<evidence type="ECO:0000313" key="12">
    <source>
        <dbReference type="EMBL" id="KAA0163346.1"/>
    </source>
</evidence>
<dbReference type="EMBL" id="VLTO01000062">
    <property type="protein sequence ID" value="KAA0170250.1"/>
    <property type="molecule type" value="Genomic_DNA"/>
</dbReference>
<dbReference type="InterPro" id="IPR018247">
    <property type="entry name" value="EF_Hand_1_Ca_BS"/>
</dbReference>
<dbReference type="AlphaFoldDB" id="A0A5A8DD63"/>
<dbReference type="PROSITE" id="PS00845">
    <property type="entry name" value="CAP_GLY_1"/>
    <property type="match status" value="1"/>
</dbReference>
<dbReference type="PANTHER" id="PTHR45668">
    <property type="entry name" value="SERINE/THREONINE-PROTEIN PHOSPHATASE 5-RELATED"/>
    <property type="match status" value="1"/>
</dbReference>
<feature type="region of interest" description="Disordered" evidence="7">
    <location>
        <begin position="965"/>
        <end position="995"/>
    </location>
</feature>
<dbReference type="PROSITE" id="PS50245">
    <property type="entry name" value="CAP_GLY_2"/>
    <property type="match status" value="1"/>
</dbReference>
<dbReference type="CDD" id="cd00051">
    <property type="entry name" value="EFh"/>
    <property type="match status" value="2"/>
</dbReference>
<feature type="domain" description="EF-hand" evidence="8">
    <location>
        <begin position="698"/>
        <end position="733"/>
    </location>
</feature>
<dbReference type="InterPro" id="IPR002048">
    <property type="entry name" value="EF_hand_dom"/>
</dbReference>
<evidence type="ECO:0000313" key="16">
    <source>
        <dbReference type="Proteomes" id="UP000324907"/>
    </source>
</evidence>
<dbReference type="SMART" id="SM00156">
    <property type="entry name" value="PP2Ac"/>
    <property type="match status" value="1"/>
</dbReference>
<evidence type="ECO:0000313" key="13">
    <source>
        <dbReference type="EMBL" id="KAA0170250.1"/>
    </source>
</evidence>
<evidence type="ECO:0000313" key="14">
    <source>
        <dbReference type="Proteomes" id="UP000322899"/>
    </source>
</evidence>
<keyword evidence="6" id="KW-0378">Hydrolase</keyword>
<dbReference type="SUPFAM" id="SSF74924">
    <property type="entry name" value="Cap-Gly domain"/>
    <property type="match status" value="1"/>
</dbReference>
<feature type="region of interest" description="Disordered" evidence="7">
    <location>
        <begin position="745"/>
        <end position="773"/>
    </location>
</feature>
<dbReference type="PROSITE" id="PS50096">
    <property type="entry name" value="IQ"/>
    <property type="match status" value="1"/>
</dbReference>
<dbReference type="EMBL" id="VLTL01000067">
    <property type="protein sequence ID" value="KAA0163346.1"/>
    <property type="molecule type" value="Genomic_DNA"/>
</dbReference>
<dbReference type="SMART" id="SM00054">
    <property type="entry name" value="EFh"/>
    <property type="match status" value="7"/>
</dbReference>
<dbReference type="Gene3D" id="1.10.238.10">
    <property type="entry name" value="EF-hand"/>
    <property type="match status" value="3"/>
</dbReference>
<dbReference type="PROSITE" id="PS50222">
    <property type="entry name" value="EF_HAND_2"/>
    <property type="match status" value="7"/>
</dbReference>
<gene>
    <name evidence="13" type="ORF">FNF27_06683</name>
    <name evidence="12" type="ORF">FNF28_04266</name>
    <name evidence="10" type="ORF">FNF29_07380</name>
    <name evidence="11" type="ORF">FNF31_05569</name>
</gene>
<feature type="domain" description="EF-hand" evidence="8">
    <location>
        <begin position="892"/>
        <end position="927"/>
    </location>
</feature>
<accession>A0A5A8DD63</accession>
<evidence type="ECO:0000313" key="10">
    <source>
        <dbReference type="EMBL" id="KAA0147435.1"/>
    </source>
</evidence>
<dbReference type="PRINTS" id="PR00114">
    <property type="entry name" value="STPHPHTASE"/>
</dbReference>
<keyword evidence="3" id="KW-0479">Metal-binding</keyword>
<reference evidence="14 15" key="1">
    <citation type="submission" date="2019-07" db="EMBL/GenBank/DDBJ databases">
        <title>Genomes of Cafeteria roenbergensis.</title>
        <authorList>
            <person name="Fischer M.G."/>
            <person name="Hackl T."/>
            <person name="Roman M."/>
        </authorList>
    </citation>
    <scope>NUCLEOTIDE SEQUENCE [LARGE SCALE GENOMIC DNA]</scope>
    <source>
        <strain evidence="10 15">BVI</strain>
        <strain evidence="11 17">Cflag</strain>
        <strain evidence="13 14">E4-10P</strain>
        <strain evidence="12 16">RCC970-E3</strain>
    </source>
</reference>
<feature type="domain" description="CAP-Gly" evidence="9">
    <location>
        <begin position="34"/>
        <end position="76"/>
    </location>
</feature>
<evidence type="ECO:0000313" key="17">
    <source>
        <dbReference type="Proteomes" id="UP000325113"/>
    </source>
</evidence>
<dbReference type="GO" id="GO:0004722">
    <property type="term" value="F:protein serine/threonine phosphatase activity"/>
    <property type="evidence" value="ECO:0007669"/>
    <property type="project" value="UniProtKB-EC"/>
</dbReference>
<proteinExistence type="inferred from homology"/>
<dbReference type="Proteomes" id="UP000325113">
    <property type="component" value="Unassembled WGS sequence"/>
</dbReference>
<feature type="compositionally biased region" description="Low complexity" evidence="7">
    <location>
        <begin position="973"/>
        <end position="995"/>
    </location>
</feature>
<evidence type="ECO:0000313" key="11">
    <source>
        <dbReference type="EMBL" id="KAA0158066.1"/>
    </source>
</evidence>
<dbReference type="InterPro" id="IPR051134">
    <property type="entry name" value="PPP_phosphatase"/>
</dbReference>
<dbReference type="InterPro" id="IPR036859">
    <property type="entry name" value="CAP-Gly_dom_sf"/>
</dbReference>
<organism evidence="12 16">
    <name type="scientific">Cafeteria roenbergensis</name>
    <name type="common">Marine flagellate</name>
    <dbReference type="NCBI Taxonomy" id="33653"/>
    <lineage>
        <taxon>Eukaryota</taxon>
        <taxon>Sar</taxon>
        <taxon>Stramenopiles</taxon>
        <taxon>Bigyra</taxon>
        <taxon>Opalozoa</taxon>
        <taxon>Bicosoecida</taxon>
        <taxon>Cafeteriaceae</taxon>
        <taxon>Cafeteria</taxon>
    </lineage>
</organism>
<dbReference type="GO" id="GO:0005509">
    <property type="term" value="F:calcium ion binding"/>
    <property type="evidence" value="ECO:0007669"/>
    <property type="project" value="InterPro"/>
</dbReference>
<feature type="domain" description="EF-hand" evidence="8">
    <location>
        <begin position="572"/>
        <end position="607"/>
    </location>
</feature>
<feature type="domain" description="EF-hand" evidence="8">
    <location>
        <begin position="791"/>
        <end position="826"/>
    </location>
</feature>
<dbReference type="EC" id="3.1.3.16" evidence="6"/>
<evidence type="ECO:0000313" key="15">
    <source>
        <dbReference type="Proteomes" id="UP000323011"/>
    </source>
</evidence>
<feature type="domain" description="EF-hand" evidence="8">
    <location>
        <begin position="662"/>
        <end position="697"/>
    </location>
</feature>
<sequence>MAAAAAEGSVPFGVGDRILIQGRHIGLVKFLGKTRFDPQNRLWVGVELERPIGKHDGTVKGQFYFESKPKHGTFVAPAQCEPYTEEKAAARKIQATARMRMARKKVKEEVHWRAFNMIDNQDEHMSRQRHQRIFAAGLGATARLSRAVKARLLSEAERLPEVPSAPTLTMPRPTRAELVALISYFRGGGVLPYKQVIRLLNHYERLAAELPTMQLTTVGDGERLTIVGDTHGQLQDLYSIFTINGLPSSTNRYLINGDFVDRGPNGVEVVLTLFAMQLHDPSSIILNRGNHEERSQNETGGFMTEVLSKYKDAGPGSAGAHDAEGWASVAAGSSPTASDAARAGTYTAAERGAGRAVGVYESFHSCFDALPLCTLIEKHGLRVFVVHGGLFDREHNVKLDHIAAVTRKREIPWGRESLEDTLFEDMVWSDPRDDIRGTEPSSRGAGVFFGEDITERFCAQNGVSLVVRSHECVKEGYRYQHKQRCLTIFSASKYCGTSTNSGAFIVFDPDLTNVVQQFVAGDLKSTDPQYHSDDAAAAPLEAVPAPSADASKEEVERQARANRDKIIERIVLKKPDLFWYFTHQDTEGKGRVSRKELAEGLATVLKMPDLPWTTLSYDLVESEPDGSINYTLFLERYRIAMREEDSGWQDAIIQRVCRRLFSVCSDLKGAYRIFDVNEDGRIEYAEFVQAMEKLDVGLTRPQLYELMRSIDRDKDAHIDFDEFAARFKVVFTRFKADGAQARSLSKAIGSPHSSPRGGASDASAGTSDESEFVPDDWTRDALTRVGQHLFAGGRNVAQVFTSIDKDGDKTVSLDEFVSALDSLKLDPPFSRDDAKRLLDVIDTTGSGRINYVEFLDAFKVVDSATLPTDVDDAEESLWQRRVIEKVVSVLYEYRIELRAAFEKFDLDGSGTVSKDEFRLGLRALTAALGSPMSDMQADELLEALDKNGDGLLSYQEFLDGFQIVDVGDGSPESSPRGDSPSGAAAAAASSGAARR</sequence>
<dbReference type="Gene3D" id="3.60.21.10">
    <property type="match status" value="1"/>
</dbReference>
<dbReference type="OMA" id="EWKNECF"/>
<evidence type="ECO:0000259" key="8">
    <source>
        <dbReference type="PROSITE" id="PS50222"/>
    </source>
</evidence>
<dbReference type="SUPFAM" id="SSF56300">
    <property type="entry name" value="Metallo-dependent phosphatases"/>
    <property type="match status" value="1"/>
</dbReference>
<dbReference type="Gene3D" id="2.30.30.190">
    <property type="entry name" value="CAP Gly-rich-like domain"/>
    <property type="match status" value="1"/>
</dbReference>
<comment type="similarity">
    <text evidence="2 6">Belongs to the PPP phosphatase family.</text>
</comment>
<evidence type="ECO:0000256" key="5">
    <source>
        <dbReference type="ARBA" id="ARBA00023211"/>
    </source>
</evidence>
<keyword evidence="4" id="KW-0106">Calcium</keyword>
<comment type="caution">
    <text evidence="12">The sequence shown here is derived from an EMBL/GenBank/DDBJ whole genome shotgun (WGS) entry which is preliminary data.</text>
</comment>
<dbReference type="InterPro" id="IPR006186">
    <property type="entry name" value="Ser/Thr-sp_prot-phosphatase"/>
</dbReference>
<keyword evidence="15" id="KW-1185">Reference proteome</keyword>
<evidence type="ECO:0000256" key="7">
    <source>
        <dbReference type="SAM" id="MobiDB-lite"/>
    </source>
</evidence>
<dbReference type="InterPro" id="IPR029052">
    <property type="entry name" value="Metallo-depent_PP-like"/>
</dbReference>
<evidence type="ECO:0000256" key="6">
    <source>
        <dbReference type="RuleBase" id="RU004273"/>
    </source>
</evidence>
<evidence type="ECO:0000259" key="9">
    <source>
        <dbReference type="PROSITE" id="PS50245"/>
    </source>
</evidence>
<dbReference type="Proteomes" id="UP000322899">
    <property type="component" value="Unassembled WGS sequence"/>
</dbReference>
<feature type="domain" description="EF-hand" evidence="8">
    <location>
        <begin position="932"/>
        <end position="967"/>
    </location>
</feature>
<evidence type="ECO:0000256" key="1">
    <source>
        <dbReference type="ARBA" id="ARBA00001936"/>
    </source>
</evidence>
<feature type="domain" description="EF-hand" evidence="8">
    <location>
        <begin position="829"/>
        <end position="864"/>
    </location>
</feature>
<dbReference type="Proteomes" id="UP000324907">
    <property type="component" value="Unassembled WGS sequence"/>
</dbReference>
<dbReference type="InterPro" id="IPR004843">
    <property type="entry name" value="Calcineurin-like_PHP"/>
</dbReference>
<dbReference type="Proteomes" id="UP000323011">
    <property type="component" value="Unassembled WGS sequence"/>
</dbReference>
<dbReference type="PROSITE" id="PS00018">
    <property type="entry name" value="EF_HAND_1"/>
    <property type="match status" value="4"/>
</dbReference>
<evidence type="ECO:0000256" key="4">
    <source>
        <dbReference type="ARBA" id="ARBA00022837"/>
    </source>
</evidence>
<name>A0A5A8DD63_CAFRO</name>
<dbReference type="PANTHER" id="PTHR45668:SF5">
    <property type="entry name" value="SERINE_THREONINE-PROTEIN PHOSPHATASE 5"/>
    <property type="match status" value="1"/>
</dbReference>
<dbReference type="OrthoDB" id="445564at2759"/>
<evidence type="ECO:0000256" key="2">
    <source>
        <dbReference type="ARBA" id="ARBA00008294"/>
    </source>
</evidence>
<protein>
    <recommendedName>
        <fullName evidence="6">Serine/threonine-protein phosphatase</fullName>
        <ecNumber evidence="6">3.1.3.16</ecNumber>
    </recommendedName>
</protein>
<keyword evidence="5" id="KW-0464">Manganese</keyword>
<dbReference type="SMART" id="SM01052">
    <property type="entry name" value="CAP_GLY"/>
    <property type="match status" value="1"/>
</dbReference>
<comment type="catalytic activity">
    <reaction evidence="6">
        <text>O-phospho-L-threonyl-[protein] + H2O = L-threonyl-[protein] + phosphate</text>
        <dbReference type="Rhea" id="RHEA:47004"/>
        <dbReference type="Rhea" id="RHEA-COMP:11060"/>
        <dbReference type="Rhea" id="RHEA-COMP:11605"/>
        <dbReference type="ChEBI" id="CHEBI:15377"/>
        <dbReference type="ChEBI" id="CHEBI:30013"/>
        <dbReference type="ChEBI" id="CHEBI:43474"/>
        <dbReference type="ChEBI" id="CHEBI:61977"/>
        <dbReference type="EC" id="3.1.3.16"/>
    </reaction>
</comment>
<dbReference type="Pfam" id="PF01302">
    <property type="entry name" value="CAP_GLY"/>
    <property type="match status" value="1"/>
</dbReference>
<dbReference type="SUPFAM" id="SSF47473">
    <property type="entry name" value="EF-hand"/>
    <property type="match status" value="2"/>
</dbReference>
<dbReference type="Pfam" id="PF00149">
    <property type="entry name" value="Metallophos"/>
    <property type="match status" value="1"/>
</dbReference>
<dbReference type="Pfam" id="PF13499">
    <property type="entry name" value="EF-hand_7"/>
    <property type="match status" value="3"/>
</dbReference>
<dbReference type="EMBL" id="VLTM01000072">
    <property type="protein sequence ID" value="KAA0158066.1"/>
    <property type="molecule type" value="Genomic_DNA"/>
</dbReference>
<dbReference type="EMBL" id="VLTN01000067">
    <property type="protein sequence ID" value="KAA0147435.1"/>
    <property type="molecule type" value="Genomic_DNA"/>
</dbReference>
<dbReference type="PROSITE" id="PS00125">
    <property type="entry name" value="SER_THR_PHOSPHATASE"/>
    <property type="match status" value="1"/>
</dbReference>
<dbReference type="InterPro" id="IPR000938">
    <property type="entry name" value="CAP-Gly_domain"/>
</dbReference>
<dbReference type="InterPro" id="IPR011992">
    <property type="entry name" value="EF-hand-dom_pair"/>
</dbReference>
<comment type="cofactor">
    <cofactor evidence="1">
        <name>Mn(2+)</name>
        <dbReference type="ChEBI" id="CHEBI:29035"/>
    </cofactor>
</comment>
<evidence type="ECO:0000256" key="3">
    <source>
        <dbReference type="ARBA" id="ARBA00022723"/>
    </source>
</evidence>